<dbReference type="STRING" id="443218.AS9A_0199"/>
<gene>
    <name evidence="2" type="ordered locus">AS9A_0199</name>
</gene>
<reference evidence="2 3" key="1">
    <citation type="journal article" date="2011" name="J. Bacteriol.">
        <title>Complete genome sequence of Amycolicicoccus subflavus DQS3-9A1T, an actinomycete isolated from crude oil-polluted soil.</title>
        <authorList>
            <person name="Cai M."/>
            <person name="Chen W.M."/>
            <person name="Nie Y."/>
            <person name="Chi C.Q."/>
            <person name="Wang Y.N."/>
            <person name="Tang Y.Q."/>
            <person name="Li G.Y."/>
            <person name="Wu X.L."/>
        </authorList>
    </citation>
    <scope>NUCLEOTIDE SEQUENCE [LARGE SCALE GENOMIC DNA]</scope>
    <source>
        <strain evidence="3">DSM 45089 / DQS3-9A1</strain>
    </source>
</reference>
<proteinExistence type="predicted"/>
<organism evidence="2 3">
    <name type="scientific">Hoyosella subflava (strain DSM 45089 / JCM 17490 / NBRC 109087 / DQS3-9A1)</name>
    <name type="common">Amycolicicoccus subflavus</name>
    <dbReference type="NCBI Taxonomy" id="443218"/>
    <lineage>
        <taxon>Bacteria</taxon>
        <taxon>Bacillati</taxon>
        <taxon>Actinomycetota</taxon>
        <taxon>Actinomycetes</taxon>
        <taxon>Mycobacteriales</taxon>
        <taxon>Hoyosellaceae</taxon>
        <taxon>Hoyosella</taxon>
    </lineage>
</organism>
<evidence type="ECO:0000313" key="2">
    <source>
        <dbReference type="EMBL" id="AEF38659.1"/>
    </source>
</evidence>
<dbReference type="HOGENOM" id="CLU_1944203_0_0_11"/>
<protein>
    <submittedName>
        <fullName evidence="2">Uncharacterized protein</fullName>
    </submittedName>
</protein>
<name>F6EF80_HOYSD</name>
<sequence length="129" mass="13624">MFRITSAVHSPATAPYDAGNPQLGLAGLRAQPLMPAPQLWLNALPREPISDNMSSGGASMTDPDSAAVIAGAGDPASTPIRALLADDYEPLKTALRFVHDAADDILIVVKPRMATARSPTRERCDRTSC</sequence>
<evidence type="ECO:0000313" key="3">
    <source>
        <dbReference type="Proteomes" id="UP000009235"/>
    </source>
</evidence>
<evidence type="ECO:0000256" key="1">
    <source>
        <dbReference type="SAM" id="MobiDB-lite"/>
    </source>
</evidence>
<dbReference type="KEGG" id="asd:AS9A_0199"/>
<dbReference type="Proteomes" id="UP000009235">
    <property type="component" value="Chromosome"/>
</dbReference>
<dbReference type="EMBL" id="CP002786">
    <property type="protein sequence ID" value="AEF38659.1"/>
    <property type="molecule type" value="Genomic_DNA"/>
</dbReference>
<keyword evidence="3" id="KW-1185">Reference proteome</keyword>
<feature type="region of interest" description="Disordered" evidence="1">
    <location>
        <begin position="51"/>
        <end position="72"/>
    </location>
</feature>
<accession>F6EF80</accession>
<dbReference type="AlphaFoldDB" id="F6EF80"/>